<name>A0A445IXT4_GLYSO</name>
<dbReference type="Proteomes" id="UP000289340">
    <property type="component" value="Chromosome 9"/>
</dbReference>
<dbReference type="EMBL" id="QZWG01000009">
    <property type="protein sequence ID" value="RZB90820.1"/>
    <property type="molecule type" value="Genomic_DNA"/>
</dbReference>
<reference evidence="1 2" key="1">
    <citation type="submission" date="2018-09" db="EMBL/GenBank/DDBJ databases">
        <title>A high-quality reference genome of wild soybean provides a powerful tool to mine soybean genomes.</title>
        <authorList>
            <person name="Xie M."/>
            <person name="Chung C.Y.L."/>
            <person name="Li M.-W."/>
            <person name="Wong F.-L."/>
            <person name="Chan T.-F."/>
            <person name="Lam H.-M."/>
        </authorList>
    </citation>
    <scope>NUCLEOTIDE SEQUENCE [LARGE SCALE GENOMIC DNA]</scope>
    <source>
        <strain evidence="2">cv. W05</strain>
        <tissue evidence="1">Hypocotyl of etiolated seedlings</tissue>
    </source>
</reference>
<gene>
    <name evidence="1" type="ORF">D0Y65_023308</name>
</gene>
<evidence type="ECO:0000313" key="2">
    <source>
        <dbReference type="Proteomes" id="UP000289340"/>
    </source>
</evidence>
<dbReference type="PANTHER" id="PTHR33972">
    <property type="entry name" value="EXPRESSED PROTEIN"/>
    <property type="match status" value="1"/>
</dbReference>
<protein>
    <submittedName>
        <fullName evidence="1">Uncharacterized protein</fullName>
    </submittedName>
</protein>
<keyword evidence="2" id="KW-1185">Reference proteome</keyword>
<evidence type="ECO:0000313" key="1">
    <source>
        <dbReference type="EMBL" id="RZB90820.1"/>
    </source>
</evidence>
<accession>A0A445IXT4</accession>
<dbReference type="PANTHER" id="PTHR33972:SF25">
    <property type="entry name" value="GENOME ASSEMBLY, CHROMOSOME: A06"/>
    <property type="match status" value="1"/>
</dbReference>
<comment type="caution">
    <text evidence="1">The sequence shown here is derived from an EMBL/GenBank/DDBJ whole genome shotgun (WGS) entry which is preliminary data.</text>
</comment>
<sequence>MLGVLRSKAGFLRRLTSLSVPLRHRSSKAAAAGGHVVEVDMAEYDVALKHFDDLIQRILVKKNTPDWLPFVPGSSFWVPPRLSPSNVADLVHKLSYEDHRHPHDCSPLLSTLRGWPSDNFFIDGGVDGAPVHGRESLRAQRALTKGFQKQTPTAKLRFLGVCDCNCGCIYAFVQNESTDGEDTDIEINGPDGTNGTVKVKVLTFSENVAHSEDEEG</sequence>
<organism evidence="1 2">
    <name type="scientific">Glycine soja</name>
    <name type="common">Wild soybean</name>
    <dbReference type="NCBI Taxonomy" id="3848"/>
    <lineage>
        <taxon>Eukaryota</taxon>
        <taxon>Viridiplantae</taxon>
        <taxon>Streptophyta</taxon>
        <taxon>Embryophyta</taxon>
        <taxon>Tracheophyta</taxon>
        <taxon>Spermatophyta</taxon>
        <taxon>Magnoliopsida</taxon>
        <taxon>eudicotyledons</taxon>
        <taxon>Gunneridae</taxon>
        <taxon>Pentapetalae</taxon>
        <taxon>rosids</taxon>
        <taxon>fabids</taxon>
        <taxon>Fabales</taxon>
        <taxon>Fabaceae</taxon>
        <taxon>Papilionoideae</taxon>
        <taxon>50 kb inversion clade</taxon>
        <taxon>NPAAA clade</taxon>
        <taxon>indigoferoid/millettioid clade</taxon>
        <taxon>Phaseoleae</taxon>
        <taxon>Glycine</taxon>
        <taxon>Glycine subgen. Soja</taxon>
    </lineage>
</organism>
<dbReference type="AlphaFoldDB" id="A0A445IXT4"/>
<proteinExistence type="predicted"/>